<organism evidence="3 4">
    <name type="scientific">Novosphingobium mathurense</name>
    <dbReference type="NCBI Taxonomy" id="428990"/>
    <lineage>
        <taxon>Bacteria</taxon>
        <taxon>Pseudomonadati</taxon>
        <taxon>Pseudomonadota</taxon>
        <taxon>Alphaproteobacteria</taxon>
        <taxon>Sphingomonadales</taxon>
        <taxon>Sphingomonadaceae</taxon>
        <taxon>Novosphingobium</taxon>
    </lineage>
</organism>
<dbReference type="STRING" id="428990.SAMN06295987_105272"/>
<evidence type="ECO:0000313" key="3">
    <source>
        <dbReference type="EMBL" id="SLK05943.1"/>
    </source>
</evidence>
<feature type="signal peptide" evidence="2">
    <location>
        <begin position="1"/>
        <end position="19"/>
    </location>
</feature>
<dbReference type="Proteomes" id="UP000190989">
    <property type="component" value="Unassembled WGS sequence"/>
</dbReference>
<dbReference type="GO" id="GO:0015562">
    <property type="term" value="F:efflux transmembrane transporter activity"/>
    <property type="evidence" value="ECO:0007669"/>
    <property type="project" value="InterPro"/>
</dbReference>
<protein>
    <submittedName>
        <fullName evidence="3">Outer membrane protein TolC</fullName>
    </submittedName>
</protein>
<comment type="similarity">
    <text evidence="1">Belongs to the outer membrane factor (OMF) (TC 1.B.17) family.</text>
</comment>
<evidence type="ECO:0000256" key="2">
    <source>
        <dbReference type="SAM" id="SignalP"/>
    </source>
</evidence>
<evidence type="ECO:0000256" key="1">
    <source>
        <dbReference type="ARBA" id="ARBA00007613"/>
    </source>
</evidence>
<feature type="chain" id="PRO_5010558292" evidence="2">
    <location>
        <begin position="20"/>
        <end position="409"/>
    </location>
</feature>
<evidence type="ECO:0000313" key="4">
    <source>
        <dbReference type="Proteomes" id="UP000190989"/>
    </source>
</evidence>
<dbReference type="EMBL" id="FVZE01000005">
    <property type="protein sequence ID" value="SLK05943.1"/>
    <property type="molecule type" value="Genomic_DNA"/>
</dbReference>
<gene>
    <name evidence="3" type="ORF">SAMN06295987_105272</name>
</gene>
<dbReference type="Gene3D" id="1.20.1600.10">
    <property type="entry name" value="Outer membrane efflux proteins (OEP)"/>
    <property type="match status" value="1"/>
</dbReference>
<dbReference type="InterPro" id="IPR003423">
    <property type="entry name" value="OMP_efflux"/>
</dbReference>
<name>A0A1U6ID84_9SPHN</name>
<reference evidence="4" key="1">
    <citation type="submission" date="2017-02" db="EMBL/GenBank/DDBJ databases">
        <authorList>
            <person name="Varghese N."/>
            <person name="Submissions S."/>
        </authorList>
    </citation>
    <scope>NUCLEOTIDE SEQUENCE [LARGE SCALE GENOMIC DNA]</scope>
    <source>
        <strain evidence="4">SM117</strain>
    </source>
</reference>
<keyword evidence="4" id="KW-1185">Reference proteome</keyword>
<dbReference type="SUPFAM" id="SSF56954">
    <property type="entry name" value="Outer membrane efflux proteins (OEP)"/>
    <property type="match status" value="1"/>
</dbReference>
<proteinExistence type="inferred from homology"/>
<dbReference type="InterPro" id="IPR010131">
    <property type="entry name" value="MdtP/NodT-like"/>
</dbReference>
<dbReference type="RefSeq" id="WP_079731195.1">
    <property type="nucleotide sequence ID" value="NZ_FVZE01000005.1"/>
</dbReference>
<dbReference type="PANTHER" id="PTHR30203">
    <property type="entry name" value="OUTER MEMBRANE CATION EFFLUX PROTEIN"/>
    <property type="match status" value="1"/>
</dbReference>
<dbReference type="AlphaFoldDB" id="A0A1U6ID84"/>
<sequence>MRLSVYVPLLAAIPSLASAEPLSFDVALERAAANAPVLEARNRQIQARQSSAIAAGRLPDPTLGVGIDNFPVSGPPAFSLTEENMTMERVGIEQAIPNLAKRHAEQGRARADIGAAEAQGAGAALQVKVATAAAWIDLAYARKRLETMDGILARLRPLVPASTSAVASGSARPGQSLNAEQALIELEDRRSTIAAEVGSARAELTRWTGDGHPEPIGSVPDFDLAPAALRARLGEHPDLRMASAEVGQAMADVEMARAGKRPDWGLNMAFQRRDPRFGNMVSVGATMSLPIFPGRRQNPRIDAALAEVAAARAEQEDMRRALAAQLEAGLAEHAMHHEQWMRARDTLLPLARRKVELERASYSAGRAGLLDVIEAEAALATIELDTLDREAAVARHAARLALTFGGDGQ</sequence>
<keyword evidence="2" id="KW-0732">Signal</keyword>
<dbReference type="PANTHER" id="PTHR30203:SF24">
    <property type="entry name" value="BLR4935 PROTEIN"/>
    <property type="match status" value="1"/>
</dbReference>
<dbReference type="Pfam" id="PF02321">
    <property type="entry name" value="OEP"/>
    <property type="match status" value="1"/>
</dbReference>
<accession>A0A1U6ID84</accession>